<keyword evidence="3" id="KW-1185">Reference proteome</keyword>
<dbReference type="InterPro" id="IPR025959">
    <property type="entry name" value="Winged_HTH_dom"/>
</dbReference>
<organism evidence="2 3">
    <name type="scientific">Candidatus Clostridium eludens</name>
    <dbReference type="NCBI Taxonomy" id="3381663"/>
    <lineage>
        <taxon>Bacteria</taxon>
        <taxon>Bacillati</taxon>
        <taxon>Bacillota</taxon>
        <taxon>Clostridia</taxon>
        <taxon>Eubacteriales</taxon>
        <taxon>Clostridiaceae</taxon>
        <taxon>Clostridium</taxon>
    </lineage>
</organism>
<comment type="caution">
    <text evidence="2">The sequence shown here is derived from an EMBL/GenBank/DDBJ whole genome shotgun (WGS) entry which is preliminary data.</text>
</comment>
<reference evidence="2 3" key="1">
    <citation type="submission" date="2024-11" db="EMBL/GenBank/DDBJ databases">
        <authorList>
            <person name="Heng Y.C."/>
            <person name="Lim A.C.H."/>
            <person name="Lee J.K.Y."/>
            <person name="Kittelmann S."/>
        </authorList>
    </citation>
    <scope>NUCLEOTIDE SEQUENCE [LARGE SCALE GENOMIC DNA]</scope>
    <source>
        <strain evidence="2 3">WILCCON 0269</strain>
    </source>
</reference>
<protein>
    <submittedName>
        <fullName evidence="2">Winged helix-turn-helix domain-containing protein</fullName>
    </submittedName>
</protein>
<dbReference type="Pfam" id="PF13592">
    <property type="entry name" value="HTH_33"/>
    <property type="match status" value="1"/>
</dbReference>
<evidence type="ECO:0000259" key="1">
    <source>
        <dbReference type="Pfam" id="PF13592"/>
    </source>
</evidence>
<dbReference type="EMBL" id="JBJHZX010000064">
    <property type="protein sequence ID" value="MFL0198500.1"/>
    <property type="molecule type" value="Genomic_DNA"/>
</dbReference>
<name>A0ABW8SR91_9CLOT</name>
<gene>
    <name evidence="2" type="ORF">ACJDU8_23505</name>
</gene>
<evidence type="ECO:0000313" key="2">
    <source>
        <dbReference type="EMBL" id="MFL0198500.1"/>
    </source>
</evidence>
<dbReference type="RefSeq" id="WP_406794610.1">
    <property type="nucleotide sequence ID" value="NZ_JBJHZX010000064.1"/>
</dbReference>
<evidence type="ECO:0000313" key="3">
    <source>
        <dbReference type="Proteomes" id="UP001623660"/>
    </source>
</evidence>
<sequence>MLSIVLEVCCIHRLNLSYTRPTYTLAKADPEKQETFKQEFEVLKKSD</sequence>
<proteinExistence type="predicted"/>
<dbReference type="Proteomes" id="UP001623660">
    <property type="component" value="Unassembled WGS sequence"/>
</dbReference>
<feature type="domain" description="Winged helix-turn helix" evidence="1">
    <location>
        <begin position="12"/>
        <end position="39"/>
    </location>
</feature>
<accession>A0ABW8SR91</accession>